<dbReference type="Gene3D" id="3.60.15.10">
    <property type="entry name" value="Ribonuclease Z/Hydroxyacylglutathione hydrolase-like"/>
    <property type="match status" value="1"/>
</dbReference>
<gene>
    <name evidence="2" type="ORF">AVDCRST_MAG63-4945</name>
</gene>
<sequence>MTPPLLAADAFLADVEAAGRDEPNALHLWWLGQSGFLVQWRGRRLLLDPYLSDSLTKKYAGTDKPHVRLTGRVVAPERLTGIDLVTSSHNHTDHLDAETLLPVLRTNPQAVLVIPEANRAFVAERLGIDPARPVGADDGVTVEAGGCRITGVAAAHEALERDEQGRCRFLGYAVRVGPWTLYHSGDTVGYDGMVERLRPHDVDIALLPINGRAPERRVAGNLDGPEAARLAREIGARLVIPCHYDLFAFNTASPDAFVREAERLGQPYRVLRNGERWSI</sequence>
<dbReference type="EMBL" id="CADCTO010000688">
    <property type="protein sequence ID" value="CAA9297719.1"/>
    <property type="molecule type" value="Genomic_DNA"/>
</dbReference>
<accession>A0A6J4K6V3</accession>
<feature type="domain" description="Metallo-beta-lactamase" evidence="1">
    <location>
        <begin position="43"/>
        <end position="244"/>
    </location>
</feature>
<dbReference type="InterPro" id="IPR036866">
    <property type="entry name" value="RibonucZ/Hydroxyglut_hydro"/>
</dbReference>
<dbReference type="PANTHER" id="PTHR43546">
    <property type="entry name" value="UPF0173 METAL-DEPENDENT HYDROLASE MJ1163-RELATED"/>
    <property type="match status" value="1"/>
</dbReference>
<proteinExistence type="predicted"/>
<name>A0A6J4K6V3_9BACT</name>
<evidence type="ECO:0000259" key="1">
    <source>
        <dbReference type="Pfam" id="PF12706"/>
    </source>
</evidence>
<dbReference type="SUPFAM" id="SSF56281">
    <property type="entry name" value="Metallo-hydrolase/oxidoreductase"/>
    <property type="match status" value="1"/>
</dbReference>
<evidence type="ECO:0000313" key="2">
    <source>
        <dbReference type="EMBL" id="CAA9297719.1"/>
    </source>
</evidence>
<dbReference type="AlphaFoldDB" id="A0A6J4K6V3"/>
<dbReference type="Pfam" id="PF12706">
    <property type="entry name" value="Lactamase_B_2"/>
    <property type="match status" value="1"/>
</dbReference>
<protein>
    <recommendedName>
        <fullName evidence="1">Metallo-beta-lactamase domain-containing protein</fullName>
    </recommendedName>
</protein>
<dbReference type="InterPro" id="IPR050114">
    <property type="entry name" value="UPF0173_UPF0282_UlaG_hydrolase"/>
</dbReference>
<organism evidence="2">
    <name type="scientific">uncultured Armatimonadetes bacterium</name>
    <dbReference type="NCBI Taxonomy" id="157466"/>
    <lineage>
        <taxon>Bacteria</taxon>
        <taxon>Bacillati</taxon>
        <taxon>Armatimonadota</taxon>
        <taxon>environmental samples</taxon>
    </lineage>
</organism>
<dbReference type="InterPro" id="IPR001279">
    <property type="entry name" value="Metallo-B-lactamas"/>
</dbReference>
<reference evidence="2" key="1">
    <citation type="submission" date="2020-02" db="EMBL/GenBank/DDBJ databases">
        <authorList>
            <person name="Meier V. D."/>
        </authorList>
    </citation>
    <scope>NUCLEOTIDE SEQUENCE</scope>
    <source>
        <strain evidence="2">AVDCRST_MAG63</strain>
    </source>
</reference>